<dbReference type="RefSeq" id="XP_047761055.1">
    <property type="nucleotide sequence ID" value="XM_047903408.1"/>
</dbReference>
<keyword evidence="2" id="KW-1185">Reference proteome</keyword>
<dbReference type="EMBL" id="CP090166">
    <property type="protein sequence ID" value="UJO16689.1"/>
    <property type="molecule type" value="Genomic_DNA"/>
</dbReference>
<name>A0A9Q8LGD3_PASFU</name>
<protein>
    <submittedName>
        <fullName evidence="1">Uncharacterized protein</fullName>
    </submittedName>
</protein>
<dbReference type="GeneID" id="71984138"/>
<evidence type="ECO:0000313" key="1">
    <source>
        <dbReference type="EMBL" id="UJO16689.1"/>
    </source>
</evidence>
<organism evidence="1 2">
    <name type="scientific">Passalora fulva</name>
    <name type="common">Tomato leaf mold</name>
    <name type="synonym">Cladosporium fulvum</name>
    <dbReference type="NCBI Taxonomy" id="5499"/>
    <lineage>
        <taxon>Eukaryota</taxon>
        <taxon>Fungi</taxon>
        <taxon>Dikarya</taxon>
        <taxon>Ascomycota</taxon>
        <taxon>Pezizomycotina</taxon>
        <taxon>Dothideomycetes</taxon>
        <taxon>Dothideomycetidae</taxon>
        <taxon>Mycosphaerellales</taxon>
        <taxon>Mycosphaerellaceae</taxon>
        <taxon>Fulvia</taxon>
    </lineage>
</organism>
<reference evidence="1" key="1">
    <citation type="submission" date="2021-12" db="EMBL/GenBank/DDBJ databases">
        <authorList>
            <person name="Zaccaron A."/>
            <person name="Stergiopoulos I."/>
        </authorList>
    </citation>
    <scope>NUCLEOTIDE SEQUENCE</scope>
    <source>
        <strain evidence="1">Race5_Kim</strain>
    </source>
</reference>
<proteinExistence type="predicted"/>
<dbReference type="OrthoDB" id="426718at2759"/>
<dbReference type="KEGG" id="ffu:CLAFUR5_04260"/>
<reference evidence="1" key="2">
    <citation type="journal article" date="2022" name="Microb. Genom.">
        <title>A chromosome-scale genome assembly of the tomato pathogen Cladosporium fulvum reveals a compartmentalized genome architecture and the presence of a dispensable chromosome.</title>
        <authorList>
            <person name="Zaccaron A.Z."/>
            <person name="Chen L.H."/>
            <person name="Samaras A."/>
            <person name="Stergiopoulos I."/>
        </authorList>
    </citation>
    <scope>NUCLEOTIDE SEQUENCE</scope>
    <source>
        <strain evidence="1">Race5_Kim</strain>
    </source>
</reference>
<dbReference type="Pfam" id="PF11913">
    <property type="entry name" value="DUF3431"/>
    <property type="match status" value="1"/>
</dbReference>
<sequence length="240" mass="27484">MGRLSSEDTDWVQAIMLDWNHAVYFVDLAPNQHSPTGLKTKMNKAKEATPYLTYIVEHYDSLPDIAVFLHAHRQSWPEAWHNDAKGYDAVNMLHELKLDVVLERGYVNLRCIATPGCPDEVQVNRDPSEEERRAELAYPYVYGKFFNLTVDEVEQQNPVVATPCCAQFAVSKAQVLSKPKAEYVRYLALIEESDYDDDTLGTVMEYMWHILFGRDAVHCEPTAQCWANIYGRGDGWSSWS</sequence>
<dbReference type="PANTHER" id="PTHR37490:SF2">
    <property type="match status" value="1"/>
</dbReference>
<evidence type="ECO:0000313" key="2">
    <source>
        <dbReference type="Proteomes" id="UP000756132"/>
    </source>
</evidence>
<dbReference type="AlphaFoldDB" id="A0A9Q8LGD3"/>
<dbReference type="Proteomes" id="UP000756132">
    <property type="component" value="Chromosome 4"/>
</dbReference>
<accession>A0A9Q8LGD3</accession>
<dbReference type="PANTHER" id="PTHR37490">
    <property type="entry name" value="EXPRESSED PROTEIN"/>
    <property type="match status" value="1"/>
</dbReference>
<gene>
    <name evidence="1" type="ORF">CLAFUR5_04260</name>
</gene>
<dbReference type="InterPro" id="IPR021838">
    <property type="entry name" value="DUF3431"/>
</dbReference>